<protein>
    <recommendedName>
        <fullName evidence="6">Succinate dehydrogenase assembly factor 3</fullName>
        <shortName evidence="6">SDH assembly factor 3</shortName>
        <shortName evidence="6">SDHAF3</shortName>
    </recommendedName>
</protein>
<comment type="subunit">
    <text evidence="6">Interacts with the iron-sulfur protein subunit within the SDH catalytic dimer.</text>
</comment>
<dbReference type="GO" id="GO:0005759">
    <property type="term" value="C:mitochondrial matrix"/>
    <property type="evidence" value="ECO:0007669"/>
    <property type="project" value="UniProtKB-SubCell"/>
</dbReference>
<dbReference type="GO" id="GO:0006105">
    <property type="term" value="P:succinate metabolic process"/>
    <property type="evidence" value="ECO:0007669"/>
    <property type="project" value="TreeGrafter"/>
</dbReference>
<evidence type="ECO:0000256" key="1">
    <source>
        <dbReference type="ARBA" id="ARBA00004305"/>
    </source>
</evidence>
<sequence>QLCVGKRMHHTVMASRTHVQRVRMLYKTILRLHRGLPIEVRPLGDGYVRDEFRRHKRCVESEAIIFLHEWTNYAVSLAEQLGLRGPHTAKQLGRYLKEEDIEELRDEQVCQLYELMIAATGKPEDAKKT</sequence>
<reference evidence="7" key="1">
    <citation type="submission" date="2020-02" db="EMBL/GenBank/DDBJ databases">
        <title>Relaxed selection underlies rapid genomic changes in the transitions from sociality to social parasitism in ants.</title>
        <authorList>
            <person name="Bi X."/>
        </authorList>
    </citation>
    <scope>NUCLEOTIDE SEQUENCE</scope>
    <source>
        <strain evidence="7">BGI-DK2014c</strain>
        <tissue evidence="7">Whole body</tissue>
    </source>
</reference>
<evidence type="ECO:0000256" key="4">
    <source>
        <dbReference type="ARBA" id="ARBA00023128"/>
    </source>
</evidence>
<feature type="non-terminal residue" evidence="7">
    <location>
        <position position="1"/>
    </location>
</feature>
<evidence type="ECO:0000313" key="7">
    <source>
        <dbReference type="EMBL" id="KAG5324993.1"/>
    </source>
</evidence>
<dbReference type="AlphaFoldDB" id="A0A836JTB4"/>
<organism evidence="7 8">
    <name type="scientific">Pseudoatta argentina</name>
    <dbReference type="NCBI Taxonomy" id="621737"/>
    <lineage>
        <taxon>Eukaryota</taxon>
        <taxon>Metazoa</taxon>
        <taxon>Ecdysozoa</taxon>
        <taxon>Arthropoda</taxon>
        <taxon>Hexapoda</taxon>
        <taxon>Insecta</taxon>
        <taxon>Pterygota</taxon>
        <taxon>Neoptera</taxon>
        <taxon>Endopterygota</taxon>
        <taxon>Hymenoptera</taxon>
        <taxon>Apocrita</taxon>
        <taxon>Aculeata</taxon>
        <taxon>Formicoidea</taxon>
        <taxon>Formicidae</taxon>
        <taxon>Myrmicinae</taxon>
        <taxon>Pseudoatta</taxon>
    </lineage>
</organism>
<accession>A0A836JTB4</accession>
<comment type="subcellular location">
    <subcellularLocation>
        <location evidence="1 6">Mitochondrion matrix</location>
    </subcellularLocation>
</comment>
<dbReference type="Proteomes" id="UP000668214">
    <property type="component" value="Unassembled WGS sequence"/>
</dbReference>
<evidence type="ECO:0000256" key="6">
    <source>
        <dbReference type="RuleBase" id="RU368039"/>
    </source>
</evidence>
<name>A0A836JTB4_9HYME</name>
<proteinExistence type="inferred from homology"/>
<evidence type="ECO:0000256" key="5">
    <source>
        <dbReference type="ARBA" id="ARBA00023186"/>
    </source>
</evidence>
<evidence type="ECO:0000313" key="8">
    <source>
        <dbReference type="Proteomes" id="UP000668214"/>
    </source>
</evidence>
<feature type="non-terminal residue" evidence="7">
    <location>
        <position position="129"/>
    </location>
</feature>
<dbReference type="EMBL" id="JAANIA010000305">
    <property type="protein sequence ID" value="KAG5324993.1"/>
    <property type="molecule type" value="Genomic_DNA"/>
</dbReference>
<dbReference type="GO" id="GO:0005758">
    <property type="term" value="C:mitochondrial intermembrane space"/>
    <property type="evidence" value="ECO:0007669"/>
    <property type="project" value="TreeGrafter"/>
</dbReference>
<dbReference type="PANTHER" id="PTHR13137:SF6">
    <property type="entry name" value="SUCCINATE DEHYDROGENASE ASSEMBLY FACTOR 3, MITOCHONDRIAL"/>
    <property type="match status" value="1"/>
</dbReference>
<dbReference type="Pfam" id="PF13233">
    <property type="entry name" value="Complex1_LYR_2"/>
    <property type="match status" value="1"/>
</dbReference>
<keyword evidence="8" id="KW-1185">Reference proteome</keyword>
<dbReference type="PANTHER" id="PTHR13137">
    <property type="entry name" value="DC11 ACN9 HOMOLOG"/>
    <property type="match status" value="1"/>
</dbReference>
<gene>
    <name evidence="7" type="primary">Sdhaf3</name>
    <name evidence="7" type="ORF">G6Z78_0001944</name>
</gene>
<comment type="function">
    <text evidence="6">Plays an essential role in the assembly of succinate dehydrogenase (SDH), an enzyme complex (also referred to as respiratory complex II) that is a component of both the tricarboxylic acid (TCA) cycle and the mitochondrial electron transport chain, and which couples the oxidation of succinate to fumarate with the reduction of ubiquinone (coenzyme Q) to ubiquinol. Promotes maturation of the iron-sulfur protein subunit of the SDH catalytic dimer, protecting it from the deleterious effects of oxidants. May act together with SDHAF1.</text>
</comment>
<comment type="similarity">
    <text evidence="2 6">Belongs to the complex I LYR family. SDHAF3 subfamily.</text>
</comment>
<keyword evidence="3" id="KW-0809">Transit peptide</keyword>
<comment type="caution">
    <text evidence="7">The sequence shown here is derived from an EMBL/GenBank/DDBJ whole genome shotgun (WGS) entry which is preliminary data.</text>
</comment>
<keyword evidence="5 6" id="KW-0143">Chaperone</keyword>
<keyword evidence="4 6" id="KW-0496">Mitochondrion</keyword>
<dbReference type="CDD" id="cd20270">
    <property type="entry name" value="Complex1_LYR_SDHAF3_LYRM10"/>
    <property type="match status" value="1"/>
</dbReference>
<evidence type="ECO:0000256" key="2">
    <source>
        <dbReference type="ARBA" id="ARBA00006020"/>
    </source>
</evidence>
<evidence type="ECO:0000256" key="3">
    <source>
        <dbReference type="ARBA" id="ARBA00022946"/>
    </source>
</evidence>
<dbReference type="InterPro" id="IPR008381">
    <property type="entry name" value="SDHAF3/Sdh7"/>
</dbReference>
<dbReference type="GO" id="GO:0034553">
    <property type="term" value="P:mitochondrial respiratory chain complex II assembly"/>
    <property type="evidence" value="ECO:0007669"/>
    <property type="project" value="UniProtKB-UniRule"/>
</dbReference>